<proteinExistence type="predicted"/>
<evidence type="ECO:0000313" key="3">
    <source>
        <dbReference type="Proteomes" id="UP001295444"/>
    </source>
</evidence>
<organism evidence="2 3">
    <name type="scientific">Pelobates cultripes</name>
    <name type="common">Western spadefoot toad</name>
    <dbReference type="NCBI Taxonomy" id="61616"/>
    <lineage>
        <taxon>Eukaryota</taxon>
        <taxon>Metazoa</taxon>
        <taxon>Chordata</taxon>
        <taxon>Craniata</taxon>
        <taxon>Vertebrata</taxon>
        <taxon>Euteleostomi</taxon>
        <taxon>Amphibia</taxon>
        <taxon>Batrachia</taxon>
        <taxon>Anura</taxon>
        <taxon>Pelobatoidea</taxon>
        <taxon>Pelobatidae</taxon>
        <taxon>Pelobates</taxon>
    </lineage>
</organism>
<dbReference type="Proteomes" id="UP001295444">
    <property type="component" value="Chromosome 07"/>
</dbReference>
<sequence>MMALYPSAKEPLAGQKQPDHGSGHESWKIVRTPTGVRRRFPTPLSTPPMMRRCPFDLGAQEGLTSAALGSGNAPGDVGVGLRDPQGQPLFDPEGLCNLHSEEWEPPTHITNYLELRMRTPLSKEGRQRLRAECPGPNVPNEACRTPEVDPTISQFLGKTGWKPKKGLEFSLKNCQDKILKVTGPASNLYELLESAKAGETAMDFDVAIGWVQRLICLLGNANTAMATERRKAILLKIDIDD</sequence>
<gene>
    <name evidence="2" type="ORF">PECUL_23A050151</name>
</gene>
<keyword evidence="3" id="KW-1185">Reference proteome</keyword>
<evidence type="ECO:0000256" key="1">
    <source>
        <dbReference type="SAM" id="MobiDB-lite"/>
    </source>
</evidence>
<name>A0AAD1SPR8_PELCU</name>
<dbReference type="AlphaFoldDB" id="A0AAD1SPR8"/>
<evidence type="ECO:0000313" key="2">
    <source>
        <dbReference type="EMBL" id="CAH2305823.1"/>
    </source>
</evidence>
<dbReference type="EMBL" id="OW240918">
    <property type="protein sequence ID" value="CAH2305823.1"/>
    <property type="molecule type" value="Genomic_DNA"/>
</dbReference>
<reference evidence="2" key="1">
    <citation type="submission" date="2022-03" db="EMBL/GenBank/DDBJ databases">
        <authorList>
            <person name="Alioto T."/>
            <person name="Alioto T."/>
            <person name="Gomez Garrido J."/>
        </authorList>
    </citation>
    <scope>NUCLEOTIDE SEQUENCE</scope>
</reference>
<feature type="compositionally biased region" description="Basic and acidic residues" evidence="1">
    <location>
        <begin position="17"/>
        <end position="27"/>
    </location>
</feature>
<protein>
    <submittedName>
        <fullName evidence="2">Uncharacterized protein</fullName>
    </submittedName>
</protein>
<accession>A0AAD1SPR8</accession>
<feature type="region of interest" description="Disordered" evidence="1">
    <location>
        <begin position="1"/>
        <end position="27"/>
    </location>
</feature>